<keyword evidence="2" id="KW-1185">Reference proteome</keyword>
<dbReference type="EMBL" id="BMKF01000001">
    <property type="protein sequence ID" value="GGB63122.1"/>
    <property type="molecule type" value="Genomic_DNA"/>
</dbReference>
<gene>
    <name evidence="1" type="ORF">GCM10011503_09790</name>
</gene>
<name>A0ABQ1JBD5_9PROT</name>
<evidence type="ECO:0000313" key="1">
    <source>
        <dbReference type="EMBL" id="GGB63122.1"/>
    </source>
</evidence>
<accession>A0ABQ1JBD5</accession>
<proteinExistence type="predicted"/>
<dbReference type="Proteomes" id="UP000628854">
    <property type="component" value="Unassembled WGS sequence"/>
</dbReference>
<protein>
    <submittedName>
        <fullName evidence="1">Uncharacterized protein</fullName>
    </submittedName>
</protein>
<evidence type="ECO:0000313" key="2">
    <source>
        <dbReference type="Proteomes" id="UP000628854"/>
    </source>
</evidence>
<comment type="caution">
    <text evidence="1">The sequence shown here is derived from an EMBL/GenBank/DDBJ whole genome shotgun (WGS) entry which is preliminary data.</text>
</comment>
<organism evidence="1 2">
    <name type="scientific">Henriciella pelagia</name>
    <dbReference type="NCBI Taxonomy" id="1977912"/>
    <lineage>
        <taxon>Bacteria</taxon>
        <taxon>Pseudomonadati</taxon>
        <taxon>Pseudomonadota</taxon>
        <taxon>Alphaproteobacteria</taxon>
        <taxon>Hyphomonadales</taxon>
        <taxon>Hyphomonadaceae</taxon>
        <taxon>Henriciella</taxon>
    </lineage>
</organism>
<sequence length="72" mass="7969">MLGPGTPHIAVTGCVVKRFEAQWKDAESRQTDDASFFFWGNQPVAARRPPENPPAARNPFPHGALFAHLKPM</sequence>
<reference evidence="2" key="1">
    <citation type="journal article" date="2019" name="Int. J. Syst. Evol. Microbiol.">
        <title>The Global Catalogue of Microorganisms (GCM) 10K type strain sequencing project: providing services to taxonomists for standard genome sequencing and annotation.</title>
        <authorList>
            <consortium name="The Broad Institute Genomics Platform"/>
            <consortium name="The Broad Institute Genome Sequencing Center for Infectious Disease"/>
            <person name="Wu L."/>
            <person name="Ma J."/>
        </authorList>
    </citation>
    <scope>NUCLEOTIDE SEQUENCE [LARGE SCALE GENOMIC DNA]</scope>
    <source>
        <strain evidence="2">CGMCC 1.15928</strain>
    </source>
</reference>